<gene>
    <name evidence="1" type="ORF">LCGC14_1588660</name>
</gene>
<organism evidence="1">
    <name type="scientific">marine sediment metagenome</name>
    <dbReference type="NCBI Taxonomy" id="412755"/>
    <lineage>
        <taxon>unclassified sequences</taxon>
        <taxon>metagenomes</taxon>
        <taxon>ecological metagenomes</taxon>
    </lineage>
</organism>
<dbReference type="EMBL" id="LAZR01012583">
    <property type="protein sequence ID" value="KKM26065.1"/>
    <property type="molecule type" value="Genomic_DNA"/>
</dbReference>
<protein>
    <submittedName>
        <fullName evidence="1">Uncharacterized protein</fullName>
    </submittedName>
</protein>
<reference evidence="1" key="1">
    <citation type="journal article" date="2015" name="Nature">
        <title>Complex archaea that bridge the gap between prokaryotes and eukaryotes.</title>
        <authorList>
            <person name="Spang A."/>
            <person name="Saw J.H."/>
            <person name="Jorgensen S.L."/>
            <person name="Zaremba-Niedzwiedzka K."/>
            <person name="Martijn J."/>
            <person name="Lind A.E."/>
            <person name="van Eijk R."/>
            <person name="Schleper C."/>
            <person name="Guy L."/>
            <person name="Ettema T.J."/>
        </authorList>
    </citation>
    <scope>NUCLEOTIDE SEQUENCE</scope>
</reference>
<name>A0A0F9LF36_9ZZZZ</name>
<proteinExistence type="predicted"/>
<comment type="caution">
    <text evidence="1">The sequence shown here is derived from an EMBL/GenBank/DDBJ whole genome shotgun (WGS) entry which is preliminary data.</text>
</comment>
<evidence type="ECO:0000313" key="1">
    <source>
        <dbReference type="EMBL" id="KKM26065.1"/>
    </source>
</evidence>
<dbReference type="AlphaFoldDB" id="A0A0F9LF36"/>
<sequence length="129" mass="14786">MSNNNVPSTKSSSSARLRKIMEEDCRPVKGIFRFHECPGGSTTIPMKKYPGQERVDYKFRDGGEYTVPLWVARWLNGYDACAVELKGKINSCSYPIHENAIDRVTGKPLIQVNEYRRRMGFESNEFTMV</sequence>
<accession>A0A0F9LF36</accession>